<accession>A0A0H5SE25</accession>
<keyword evidence="7" id="KW-1185">Reference proteome</keyword>
<dbReference type="GO" id="GO:0016887">
    <property type="term" value="F:ATP hydrolysis activity"/>
    <property type="evidence" value="ECO:0007669"/>
    <property type="project" value="InterPro"/>
</dbReference>
<keyword evidence="4" id="KW-0067">ATP-binding</keyword>
<dbReference type="PANTHER" id="PTHR42711:SF5">
    <property type="entry name" value="ABC TRANSPORTER ATP-BINDING PROTEIN NATA"/>
    <property type="match status" value="1"/>
</dbReference>
<keyword evidence="2" id="KW-0813">Transport</keyword>
<dbReference type="EMBL" id="CVTD020000008">
    <property type="protein sequence ID" value="CRZ33654.1"/>
    <property type="molecule type" value="Genomic_DNA"/>
</dbReference>
<dbReference type="Pfam" id="PF00005">
    <property type="entry name" value="ABC_tran"/>
    <property type="match status" value="1"/>
</dbReference>
<evidence type="ECO:0000259" key="5">
    <source>
        <dbReference type="Pfam" id="PF00005"/>
    </source>
</evidence>
<dbReference type="GO" id="GO:0005524">
    <property type="term" value="F:ATP binding"/>
    <property type="evidence" value="ECO:0007669"/>
    <property type="project" value="UniProtKB-KW"/>
</dbReference>
<dbReference type="AlphaFoldDB" id="A0A0H5SE25"/>
<dbReference type="Proteomes" id="UP000236497">
    <property type="component" value="Unassembled WGS sequence"/>
</dbReference>
<feature type="domain" description="ABC transporter" evidence="5">
    <location>
        <begin position="21"/>
        <end position="152"/>
    </location>
</feature>
<evidence type="ECO:0000313" key="6">
    <source>
        <dbReference type="EMBL" id="CRZ33654.1"/>
    </source>
</evidence>
<dbReference type="Gene3D" id="3.40.50.300">
    <property type="entry name" value="P-loop containing nucleotide triphosphate hydrolases"/>
    <property type="match status" value="1"/>
</dbReference>
<evidence type="ECO:0000256" key="4">
    <source>
        <dbReference type="ARBA" id="ARBA00022840"/>
    </source>
</evidence>
<name>A0A0H5SE25_HERHM</name>
<comment type="similarity">
    <text evidence="1">Belongs to the ABC transporter superfamily.</text>
</comment>
<evidence type="ECO:0000313" key="7">
    <source>
        <dbReference type="Proteomes" id="UP000236497"/>
    </source>
</evidence>
<dbReference type="InterPro" id="IPR050763">
    <property type="entry name" value="ABC_transporter_ATP-binding"/>
</dbReference>
<organism evidence="6 7">
    <name type="scientific">Herbinix hemicellulosilytica</name>
    <dbReference type="NCBI Taxonomy" id="1564487"/>
    <lineage>
        <taxon>Bacteria</taxon>
        <taxon>Bacillati</taxon>
        <taxon>Bacillota</taxon>
        <taxon>Clostridia</taxon>
        <taxon>Lachnospirales</taxon>
        <taxon>Lachnospiraceae</taxon>
        <taxon>Herbinix</taxon>
    </lineage>
</organism>
<evidence type="ECO:0000256" key="1">
    <source>
        <dbReference type="ARBA" id="ARBA00005417"/>
    </source>
</evidence>
<evidence type="ECO:0000256" key="3">
    <source>
        <dbReference type="ARBA" id="ARBA00022741"/>
    </source>
</evidence>
<protein>
    <recommendedName>
        <fullName evidence="5">ABC transporter domain-containing protein</fullName>
    </recommendedName>
</protein>
<dbReference type="InterPro" id="IPR027417">
    <property type="entry name" value="P-loop_NTPase"/>
</dbReference>
<dbReference type="InterPro" id="IPR003439">
    <property type="entry name" value="ABC_transporter-like_ATP-bd"/>
</dbReference>
<keyword evidence="3" id="KW-0547">Nucleotide-binding</keyword>
<gene>
    <name evidence="6" type="ORF">HHT355_0449</name>
</gene>
<reference evidence="6 7" key="1">
    <citation type="submission" date="2015-06" db="EMBL/GenBank/DDBJ databases">
        <authorList>
            <person name="Wibberg Daniel"/>
        </authorList>
    </citation>
    <scope>NUCLEOTIDE SEQUENCE [LARGE SCALE GENOMIC DNA]</scope>
    <source>
        <strain evidence="6 7">T3/55T</strain>
    </source>
</reference>
<dbReference type="OrthoDB" id="9804819at2"/>
<dbReference type="SUPFAM" id="SSF52540">
    <property type="entry name" value="P-loop containing nucleoside triphosphate hydrolases"/>
    <property type="match status" value="1"/>
</dbReference>
<sequence>MEDIIKVEHLVKHFKNVKAVDDISFSVKKGELFGFLGVNGAGKSTTINMLCTLFAPDQGKVTICGYELGKDNNAIRLRLGVVFQHNTLDDRLAIRQNLLSRAYLYEKDKSIIKKNLDMVCDTLDIGPLLDRQYRHLSGGQKRRCETCEYIITAQLPIRKSQLFWMF</sequence>
<dbReference type="RefSeq" id="WP_103201821.1">
    <property type="nucleotide sequence ID" value="NZ_CVTD020000008.1"/>
</dbReference>
<proteinExistence type="inferred from homology"/>
<dbReference type="PANTHER" id="PTHR42711">
    <property type="entry name" value="ABC TRANSPORTER ATP-BINDING PROTEIN"/>
    <property type="match status" value="1"/>
</dbReference>
<evidence type="ECO:0000256" key="2">
    <source>
        <dbReference type="ARBA" id="ARBA00022448"/>
    </source>
</evidence>